<dbReference type="SMART" id="SM01005">
    <property type="entry name" value="Ala_racemase_C"/>
    <property type="match status" value="1"/>
</dbReference>
<keyword evidence="7" id="KW-1185">Reference proteome</keyword>
<dbReference type="EMBL" id="CAXHTA020000007">
    <property type="protein sequence ID" value="CAL5222688.1"/>
    <property type="molecule type" value="Genomic_DNA"/>
</dbReference>
<evidence type="ECO:0000259" key="5">
    <source>
        <dbReference type="SMART" id="SM01005"/>
    </source>
</evidence>
<organism evidence="6 7">
    <name type="scientific">Coccomyxa viridis</name>
    <dbReference type="NCBI Taxonomy" id="1274662"/>
    <lineage>
        <taxon>Eukaryota</taxon>
        <taxon>Viridiplantae</taxon>
        <taxon>Chlorophyta</taxon>
        <taxon>core chlorophytes</taxon>
        <taxon>Trebouxiophyceae</taxon>
        <taxon>Trebouxiophyceae incertae sedis</taxon>
        <taxon>Coccomyxaceae</taxon>
        <taxon>Coccomyxa</taxon>
    </lineage>
</organism>
<dbReference type="InterPro" id="IPR001608">
    <property type="entry name" value="Ala_racemase_N"/>
</dbReference>
<evidence type="ECO:0000313" key="6">
    <source>
        <dbReference type="EMBL" id="CAL5222688.1"/>
    </source>
</evidence>
<evidence type="ECO:0000256" key="2">
    <source>
        <dbReference type="ARBA" id="ARBA00022898"/>
    </source>
</evidence>
<keyword evidence="3" id="KW-0413">Isomerase</keyword>
<feature type="chain" id="PRO_5045312350" evidence="4">
    <location>
        <begin position="19"/>
        <end position="498"/>
    </location>
</feature>
<feature type="signal peptide" evidence="4">
    <location>
        <begin position="1"/>
        <end position="18"/>
    </location>
</feature>
<gene>
    <name evidence="6" type="primary">g5089</name>
    <name evidence="6" type="ORF">VP750_LOCUS4347</name>
</gene>
<proteinExistence type="predicted"/>
<accession>A0ABP1FWW8</accession>
<dbReference type="Pfam" id="PF00842">
    <property type="entry name" value="Ala_racemase_C"/>
    <property type="match status" value="1"/>
</dbReference>
<dbReference type="PRINTS" id="PR00992">
    <property type="entry name" value="ALARACEMASE"/>
</dbReference>
<comment type="cofactor">
    <cofactor evidence="1">
        <name>pyridoxal 5'-phosphate</name>
        <dbReference type="ChEBI" id="CHEBI:597326"/>
    </cofactor>
</comment>
<feature type="domain" description="Alanine racemase C-terminal" evidence="5">
    <location>
        <begin position="366"/>
        <end position="478"/>
    </location>
</feature>
<dbReference type="Gene3D" id="2.40.37.10">
    <property type="entry name" value="Lyase, Ornithine Decarboxylase, Chain A, domain 1"/>
    <property type="match status" value="1"/>
</dbReference>
<sequence>MAAIAMVILLASGQLALGRRAELLQDRDAPSDAAAGSGIQFPSVANPGGTALLTSGAPAAAEAPGMAEAAAPVGAIAAAPAPGESPNTEPYLSFQSPNDSTFLSPGLSSTEQQRFSVESGKGSQDFELATMDSNTWVEVNYTQLVANAQRLLPQVKPGAIAMAMVKGGGYGHGVVTAAKAFLEGGFTEIGTGTLNEALALRRSGVSAPVHLCYQPDIQSAPAVAHAPDVQAGHWCSGYLPVYVEDSAFVEALCQAAISQNKSSPVSVHITVSTGALREGVRTEAQALALGRQVVACRALHLRGLMTHHGNLTAFRPIIQAFKDNFGQGIIAHMASSSEGFFDGQEYHLDLVRLGTAMYGSEWNTTAARWLTRITGIKQAYVGDKLGYQKEPIGRDMTIALTDAGAVDGADIINEVVIRGKVCPVVGYGGMNMHMIDISSVPDARVGDLVMMSGCCADDGKFLQVWVPSIWPNVERIEIRGSEGLHAFEQEQSSRSEHT</sequence>
<dbReference type="InterPro" id="IPR011079">
    <property type="entry name" value="Ala_racemase_C"/>
</dbReference>
<dbReference type="InterPro" id="IPR000821">
    <property type="entry name" value="Ala_racemase"/>
</dbReference>
<protein>
    <submittedName>
        <fullName evidence="6">G5089 protein</fullName>
    </submittedName>
</protein>
<dbReference type="Pfam" id="PF01168">
    <property type="entry name" value="Ala_racemase_N"/>
    <property type="match status" value="1"/>
</dbReference>
<keyword evidence="2" id="KW-0663">Pyridoxal phosphate</keyword>
<dbReference type="SUPFAM" id="SSF50621">
    <property type="entry name" value="Alanine racemase C-terminal domain-like"/>
    <property type="match status" value="1"/>
</dbReference>
<dbReference type="PANTHER" id="PTHR30511">
    <property type="entry name" value="ALANINE RACEMASE"/>
    <property type="match status" value="1"/>
</dbReference>
<dbReference type="InterPro" id="IPR009006">
    <property type="entry name" value="Ala_racemase/Decarboxylase_C"/>
</dbReference>
<dbReference type="Gene3D" id="3.20.20.10">
    <property type="entry name" value="Alanine racemase"/>
    <property type="match status" value="1"/>
</dbReference>
<dbReference type="Proteomes" id="UP001497392">
    <property type="component" value="Unassembled WGS sequence"/>
</dbReference>
<keyword evidence="4" id="KW-0732">Signal</keyword>
<dbReference type="PANTHER" id="PTHR30511:SF0">
    <property type="entry name" value="ALANINE RACEMASE, CATABOLIC-RELATED"/>
    <property type="match status" value="1"/>
</dbReference>
<name>A0ABP1FWW8_9CHLO</name>
<dbReference type="InterPro" id="IPR029066">
    <property type="entry name" value="PLP-binding_barrel"/>
</dbReference>
<evidence type="ECO:0000256" key="4">
    <source>
        <dbReference type="SAM" id="SignalP"/>
    </source>
</evidence>
<reference evidence="6 7" key="1">
    <citation type="submission" date="2024-06" db="EMBL/GenBank/DDBJ databases">
        <authorList>
            <person name="Kraege A."/>
            <person name="Thomma B."/>
        </authorList>
    </citation>
    <scope>NUCLEOTIDE SEQUENCE [LARGE SCALE GENOMIC DNA]</scope>
</reference>
<evidence type="ECO:0000313" key="7">
    <source>
        <dbReference type="Proteomes" id="UP001497392"/>
    </source>
</evidence>
<dbReference type="SUPFAM" id="SSF51419">
    <property type="entry name" value="PLP-binding barrel"/>
    <property type="match status" value="1"/>
</dbReference>
<evidence type="ECO:0000256" key="3">
    <source>
        <dbReference type="ARBA" id="ARBA00023235"/>
    </source>
</evidence>
<comment type="caution">
    <text evidence="6">The sequence shown here is derived from an EMBL/GenBank/DDBJ whole genome shotgun (WGS) entry which is preliminary data.</text>
</comment>
<evidence type="ECO:0000256" key="1">
    <source>
        <dbReference type="ARBA" id="ARBA00001933"/>
    </source>
</evidence>